<evidence type="ECO:0000313" key="12">
    <source>
        <dbReference type="EMBL" id="TLE01712.1"/>
    </source>
</evidence>
<evidence type="ECO:0000256" key="1">
    <source>
        <dbReference type="ARBA" id="ARBA00004713"/>
    </source>
</evidence>
<comment type="subcellular location">
    <subcellularLocation>
        <location evidence="9">Cell membrane</location>
    </subcellularLocation>
</comment>
<dbReference type="GO" id="GO:0005886">
    <property type="term" value="C:plasma membrane"/>
    <property type="evidence" value="ECO:0007669"/>
    <property type="project" value="UniProtKB-SubCell"/>
</dbReference>
<dbReference type="GO" id="GO:0043842">
    <property type="term" value="F:Kdo transferase activity"/>
    <property type="evidence" value="ECO:0007669"/>
    <property type="project" value="UniProtKB-EC"/>
</dbReference>
<evidence type="ECO:0000313" key="11">
    <source>
        <dbReference type="EMBL" id="STQ86357.1"/>
    </source>
</evidence>
<dbReference type="AlphaFoldDB" id="A0A099U2D5"/>
<evidence type="ECO:0000259" key="10">
    <source>
        <dbReference type="Pfam" id="PF04413"/>
    </source>
</evidence>
<comment type="function">
    <text evidence="9">Involved in lipopolysaccharide (LPS) biosynthesis. Catalyzes the transfer of 3-deoxy-D-manno-octulosonate (Kdo) residue(s) from CMP-Kdo to lipid IV(A), the tetraacyldisaccharide-1,4'-bisphosphate precursor of lipid A.</text>
</comment>
<reference evidence="12 13" key="1">
    <citation type="journal article" date="2014" name="Genome Announc.">
        <title>Draft genome sequences of eight enterohepatic helicobacter species isolated from both laboratory and wild rodents.</title>
        <authorList>
            <person name="Sheh A."/>
            <person name="Shen Z."/>
            <person name="Fox J.G."/>
        </authorList>
    </citation>
    <scope>NUCLEOTIDE SEQUENCE [LARGE SCALE GENOMIC DNA]</scope>
    <source>
        <strain evidence="12 13">ST1</strain>
    </source>
</reference>
<feature type="transmembrane region" description="Helical" evidence="9">
    <location>
        <begin position="6"/>
        <end position="25"/>
    </location>
</feature>
<evidence type="ECO:0000256" key="4">
    <source>
        <dbReference type="ARBA" id="ARBA00022679"/>
    </source>
</evidence>
<dbReference type="RefSeq" id="WP_034557074.1">
    <property type="nucleotide sequence ID" value="NZ_FZML01000010.1"/>
</dbReference>
<sequence>MTFIYYVLACLAHIIATPAIIILSFKQKYRNSLRARFLFAKNHSKESYDFWLHACSLGEVSSLKPIVDSIPSTKSIFLTVITNTGFTKAYNLFGNRKNLSIEYLPFESLLPLVAPTCKNLLVFEAEIWLMLFFHAKRLGAKTKLINARISKRSFKRYLMLKNFYKHIFLHIDYVLAQSNKDLSRLKLLGANNIHVIGNIKILSTIKPSKLYTKPKRLIVLAASTHDKEEELILESFIKFRNIYNKKKSNETKKGHYEYKSSKPNPLLIIAPRHPERFGIVYNLCAKSANVNCWSDWITNTQCNEESSKETLDNIQSDILLIDTLGELINLYAISDIVILAGSFEKIGGHNPLEPATFDNVLISGKEIFNQQALFSCVENYYLVSKNELTNKLSLYPNLHKSRINVKIIDNMLKTIID</sequence>
<evidence type="ECO:0000256" key="2">
    <source>
        <dbReference type="ARBA" id="ARBA00012621"/>
    </source>
</evidence>
<feature type="site" description="Transition state stabilizer" evidence="8">
    <location>
        <position position="200"/>
    </location>
</feature>
<evidence type="ECO:0000256" key="3">
    <source>
        <dbReference type="ARBA" id="ARBA00019077"/>
    </source>
</evidence>
<dbReference type="GO" id="GO:0009244">
    <property type="term" value="P:lipopolysaccharide core region biosynthetic process"/>
    <property type="evidence" value="ECO:0007669"/>
    <property type="project" value="UniProtKB-UniRule"/>
</dbReference>
<keyword evidence="9" id="KW-0472">Membrane</keyword>
<dbReference type="Proteomes" id="UP000255139">
    <property type="component" value="Unassembled WGS sequence"/>
</dbReference>
<dbReference type="EMBL" id="UGJE01000002">
    <property type="protein sequence ID" value="STQ86357.1"/>
    <property type="molecule type" value="Genomic_DNA"/>
</dbReference>
<keyword evidence="14" id="KW-1185">Reference proteome</keyword>
<feature type="site" description="Transition state stabilizer" evidence="8">
    <location>
        <position position="124"/>
    </location>
</feature>
<comment type="similarity">
    <text evidence="9">Belongs to the glycosyltransferase group 1 family.</text>
</comment>
<name>A0A099U2D5_9HELI</name>
<dbReference type="NCBIfam" id="NF004389">
    <property type="entry name" value="PRK05749.1-5"/>
    <property type="match status" value="1"/>
</dbReference>
<keyword evidence="9" id="KW-0812">Transmembrane</keyword>
<dbReference type="PANTHER" id="PTHR42755">
    <property type="entry name" value="3-DEOXY-MANNO-OCTULOSONATE CYTIDYLYLTRANSFERASE"/>
    <property type="match status" value="1"/>
</dbReference>
<organism evidence="11 14">
    <name type="scientific">Helicobacter muridarum</name>
    <dbReference type="NCBI Taxonomy" id="216"/>
    <lineage>
        <taxon>Bacteria</taxon>
        <taxon>Pseudomonadati</taxon>
        <taxon>Campylobacterota</taxon>
        <taxon>Epsilonproteobacteria</taxon>
        <taxon>Campylobacterales</taxon>
        <taxon>Helicobacteraceae</taxon>
        <taxon>Helicobacter</taxon>
    </lineage>
</organism>
<dbReference type="InterPro" id="IPR039901">
    <property type="entry name" value="Kdotransferase"/>
</dbReference>
<dbReference type="PANTHER" id="PTHR42755:SF1">
    <property type="entry name" value="3-DEOXY-D-MANNO-OCTULOSONIC ACID TRANSFERASE, MITOCHONDRIAL-RELATED"/>
    <property type="match status" value="1"/>
</dbReference>
<keyword evidence="9" id="KW-1003">Cell membrane</keyword>
<dbReference type="OrthoDB" id="9789797at2"/>
<dbReference type="Gene3D" id="3.40.50.2000">
    <property type="entry name" value="Glycogen Phosphorylase B"/>
    <property type="match status" value="1"/>
</dbReference>
<keyword evidence="9" id="KW-1133">Transmembrane helix</keyword>
<dbReference type="Gene3D" id="3.40.50.11720">
    <property type="entry name" value="3-Deoxy-D-manno-octulosonic-acid transferase, N-terminal domain"/>
    <property type="match status" value="1"/>
</dbReference>
<reference evidence="11 14" key="2">
    <citation type="submission" date="2018-06" db="EMBL/GenBank/DDBJ databases">
        <authorList>
            <consortium name="Pathogen Informatics"/>
            <person name="Doyle S."/>
        </authorList>
    </citation>
    <scope>NUCLEOTIDE SEQUENCE [LARGE SCALE GENOMIC DNA]</scope>
    <source>
        <strain evidence="11 14">NCTC12714</strain>
    </source>
</reference>
<dbReference type="STRING" id="216.LS73_02150"/>
<evidence type="ECO:0000256" key="6">
    <source>
        <dbReference type="ARBA" id="ARBA00049183"/>
    </source>
</evidence>
<gene>
    <name evidence="11" type="primary">waaA</name>
    <name evidence="12" type="ORF">LS73_000885</name>
    <name evidence="11" type="ORF">NCTC12714_01164</name>
</gene>
<protein>
    <recommendedName>
        <fullName evidence="3 9">3-deoxy-D-manno-octulosonic acid transferase</fullName>
        <shortName evidence="9">Kdo transferase</shortName>
        <ecNumber evidence="2 9">2.4.99.12</ecNumber>
    </recommendedName>
    <alternativeName>
        <fullName evidence="5 9">Lipid IV(A) 3-deoxy-D-manno-octulosonic acid transferase</fullName>
    </alternativeName>
</protein>
<dbReference type="InterPro" id="IPR038107">
    <property type="entry name" value="Glycos_transf_N_sf"/>
</dbReference>
<feature type="active site" description="Proton acceptor" evidence="7">
    <location>
        <position position="59"/>
    </location>
</feature>
<dbReference type="InterPro" id="IPR007507">
    <property type="entry name" value="Glycos_transf_N"/>
</dbReference>
<dbReference type="Proteomes" id="UP000029922">
    <property type="component" value="Unassembled WGS sequence"/>
</dbReference>
<comment type="pathway">
    <text evidence="1 9">Bacterial outer membrane biogenesis; LPS core biosynthesis.</text>
</comment>
<dbReference type="Pfam" id="PF04413">
    <property type="entry name" value="Glycos_transf_N"/>
    <property type="match status" value="1"/>
</dbReference>
<evidence type="ECO:0000256" key="7">
    <source>
        <dbReference type="PIRSR" id="PIRSR639901-1"/>
    </source>
</evidence>
<comment type="catalytic activity">
    <reaction evidence="6 9">
        <text>lipid IVA (E. coli) + CMP-3-deoxy-beta-D-manno-octulosonate = alpha-Kdo-(2-&gt;6)-lipid IVA (E. coli) + CMP + H(+)</text>
        <dbReference type="Rhea" id="RHEA:28066"/>
        <dbReference type="ChEBI" id="CHEBI:15378"/>
        <dbReference type="ChEBI" id="CHEBI:58603"/>
        <dbReference type="ChEBI" id="CHEBI:60364"/>
        <dbReference type="ChEBI" id="CHEBI:60377"/>
        <dbReference type="ChEBI" id="CHEBI:85987"/>
        <dbReference type="EC" id="2.4.99.12"/>
    </reaction>
</comment>
<dbReference type="UniPathway" id="UPA00958"/>
<dbReference type="EC" id="2.4.99.12" evidence="2 9"/>
<keyword evidence="4 9" id="KW-0808">Transferase</keyword>
<keyword evidence="9" id="KW-0448">Lipopolysaccharide biosynthesis</keyword>
<evidence type="ECO:0000256" key="9">
    <source>
        <dbReference type="RuleBase" id="RU365103"/>
    </source>
</evidence>
<keyword evidence="11" id="KW-0328">Glycosyltransferase</keyword>
<feature type="domain" description="3-deoxy-D-manno-octulosonic-acid transferase N-terminal" evidence="10">
    <location>
        <begin position="32"/>
        <end position="201"/>
    </location>
</feature>
<dbReference type="GO" id="GO:0009245">
    <property type="term" value="P:lipid A biosynthetic process"/>
    <property type="evidence" value="ECO:0007669"/>
    <property type="project" value="TreeGrafter"/>
</dbReference>
<evidence type="ECO:0000313" key="14">
    <source>
        <dbReference type="Proteomes" id="UP000255139"/>
    </source>
</evidence>
<proteinExistence type="inferred from homology"/>
<evidence type="ECO:0000313" key="13">
    <source>
        <dbReference type="Proteomes" id="UP000029922"/>
    </source>
</evidence>
<evidence type="ECO:0000256" key="8">
    <source>
        <dbReference type="PIRSR" id="PIRSR639901-2"/>
    </source>
</evidence>
<accession>A0A099U2D5</accession>
<evidence type="ECO:0000256" key="5">
    <source>
        <dbReference type="ARBA" id="ARBA00031445"/>
    </source>
</evidence>
<dbReference type="EMBL" id="JRPD02000001">
    <property type="protein sequence ID" value="TLE01712.1"/>
    <property type="molecule type" value="Genomic_DNA"/>
</dbReference>